<evidence type="ECO:0000256" key="1">
    <source>
        <dbReference type="ARBA" id="ARBA00022908"/>
    </source>
</evidence>
<keyword evidence="1" id="KW-0229">DNA integration</keyword>
<dbReference type="PROSITE" id="PS51736">
    <property type="entry name" value="RECOMBINASES_3"/>
    <property type="match status" value="1"/>
</dbReference>
<keyword evidence="2" id="KW-0238">DNA-binding</keyword>
<evidence type="ECO:0000256" key="5">
    <source>
        <dbReference type="PROSITE-ProRule" id="PRU10137"/>
    </source>
</evidence>
<comment type="caution">
    <text evidence="7">The sequence shown here is derived from an EMBL/GenBank/DDBJ whole genome shotgun (WGS) entry which is preliminary data.</text>
</comment>
<evidence type="ECO:0000256" key="2">
    <source>
        <dbReference type="ARBA" id="ARBA00023125"/>
    </source>
</evidence>
<accession>A0A9X4H044</accession>
<protein>
    <submittedName>
        <fullName evidence="7">Recombinase family protein</fullName>
    </submittedName>
</protein>
<dbReference type="GO" id="GO:0015074">
    <property type="term" value="P:DNA integration"/>
    <property type="evidence" value="ECO:0007669"/>
    <property type="project" value="UniProtKB-KW"/>
</dbReference>
<gene>
    <name evidence="7" type="ORF">L7E55_14245</name>
</gene>
<keyword evidence="3" id="KW-0233">DNA recombination</keyword>
<dbReference type="PANTHER" id="PTHR30461">
    <property type="entry name" value="DNA-INVERTASE FROM LAMBDOID PROPHAGE"/>
    <property type="match status" value="1"/>
</dbReference>
<evidence type="ECO:0000256" key="4">
    <source>
        <dbReference type="PIRSR" id="PIRSR606118-50"/>
    </source>
</evidence>
<dbReference type="GO" id="GO:0000150">
    <property type="term" value="F:DNA strand exchange activity"/>
    <property type="evidence" value="ECO:0007669"/>
    <property type="project" value="InterPro"/>
</dbReference>
<feature type="domain" description="Resolvase/invertase-type recombinase catalytic" evidence="6">
    <location>
        <begin position="1"/>
        <end position="148"/>
    </location>
</feature>
<proteinExistence type="predicted"/>
<feature type="active site" description="O-(5'-phospho-DNA)-serine intermediate" evidence="4 5">
    <location>
        <position position="9"/>
    </location>
</feature>
<evidence type="ECO:0000313" key="7">
    <source>
        <dbReference type="EMBL" id="MDF9409502.1"/>
    </source>
</evidence>
<evidence type="ECO:0000313" key="8">
    <source>
        <dbReference type="Proteomes" id="UP001154312"/>
    </source>
</evidence>
<name>A0A9X4H044_9FIRM</name>
<dbReference type="RefSeq" id="WP_277444971.1">
    <property type="nucleotide sequence ID" value="NZ_JAKOAV010000032.1"/>
</dbReference>
<organism evidence="7 8">
    <name type="scientific">Pelotomaculum isophthalicicum JI</name>
    <dbReference type="NCBI Taxonomy" id="947010"/>
    <lineage>
        <taxon>Bacteria</taxon>
        <taxon>Bacillati</taxon>
        <taxon>Bacillota</taxon>
        <taxon>Clostridia</taxon>
        <taxon>Eubacteriales</taxon>
        <taxon>Desulfotomaculaceae</taxon>
        <taxon>Pelotomaculum</taxon>
    </lineage>
</organism>
<dbReference type="Gene3D" id="3.40.50.1390">
    <property type="entry name" value="Resolvase, N-terminal catalytic domain"/>
    <property type="match status" value="1"/>
</dbReference>
<dbReference type="SUPFAM" id="SSF53041">
    <property type="entry name" value="Resolvase-like"/>
    <property type="match status" value="1"/>
</dbReference>
<dbReference type="Pfam" id="PF00239">
    <property type="entry name" value="Resolvase"/>
    <property type="match status" value="1"/>
</dbReference>
<dbReference type="EMBL" id="JAKOAV010000032">
    <property type="protein sequence ID" value="MDF9409502.1"/>
    <property type="molecule type" value="Genomic_DNA"/>
</dbReference>
<dbReference type="CDD" id="cd03768">
    <property type="entry name" value="SR_ResInv"/>
    <property type="match status" value="1"/>
</dbReference>
<evidence type="ECO:0000256" key="3">
    <source>
        <dbReference type="ARBA" id="ARBA00023172"/>
    </source>
</evidence>
<dbReference type="SMART" id="SM00857">
    <property type="entry name" value="Resolvase"/>
    <property type="match status" value="1"/>
</dbReference>
<dbReference type="AlphaFoldDB" id="A0A9X4H044"/>
<dbReference type="InterPro" id="IPR050639">
    <property type="entry name" value="SSR_resolvase"/>
</dbReference>
<keyword evidence="8" id="KW-1185">Reference proteome</keyword>
<evidence type="ECO:0000259" key="6">
    <source>
        <dbReference type="PROSITE" id="PS51736"/>
    </source>
</evidence>
<dbReference type="InterPro" id="IPR006118">
    <property type="entry name" value="Recombinase_CS"/>
</dbReference>
<sequence>MNIGYVRVSSKDQNEERQVLKMRELGIEDRFLFIDKASGKDFDRPEYQAMKRIVRGGDVIYLDALDRLGRDYDGIIREWKEITREIGADIVVLENENIFDSRKFREMGDIGKLMEDQFLSLLSYVAEQERKKIKQRQREGISVARANGKRLGRPGCVIPPNFQEICQQWREGKMTAVEAMRRTGMKKSSFYKMVKILTI</sequence>
<dbReference type="InterPro" id="IPR036162">
    <property type="entry name" value="Resolvase-like_N_sf"/>
</dbReference>
<dbReference type="Proteomes" id="UP001154312">
    <property type="component" value="Unassembled WGS sequence"/>
</dbReference>
<dbReference type="PANTHER" id="PTHR30461:SF2">
    <property type="entry name" value="SERINE RECOMBINASE PINE-RELATED"/>
    <property type="match status" value="1"/>
</dbReference>
<dbReference type="InterPro" id="IPR006119">
    <property type="entry name" value="Resolv_N"/>
</dbReference>
<reference evidence="7" key="1">
    <citation type="submission" date="2022-02" db="EMBL/GenBank/DDBJ databases">
        <authorList>
            <person name="Leng L."/>
        </authorList>
    </citation>
    <scope>NUCLEOTIDE SEQUENCE</scope>
    <source>
        <strain evidence="7">JI</strain>
    </source>
</reference>
<dbReference type="GO" id="GO:0003677">
    <property type="term" value="F:DNA binding"/>
    <property type="evidence" value="ECO:0007669"/>
    <property type="project" value="UniProtKB-KW"/>
</dbReference>
<dbReference type="PROSITE" id="PS00397">
    <property type="entry name" value="RECOMBINASES_1"/>
    <property type="match status" value="1"/>
</dbReference>